<dbReference type="PANTHER" id="PTHR34697">
    <property type="entry name" value="PHOSPHATIDYLGLYCEROL LYSYLTRANSFERASE"/>
    <property type="match status" value="1"/>
</dbReference>
<dbReference type="OrthoDB" id="9801152at2"/>
<keyword evidence="6 16" id="KW-0808">Transferase</keyword>
<dbReference type="GO" id="GO:0006629">
    <property type="term" value="P:lipid metabolic process"/>
    <property type="evidence" value="ECO:0007669"/>
    <property type="project" value="UniProtKB-KW"/>
</dbReference>
<evidence type="ECO:0000256" key="8">
    <source>
        <dbReference type="ARBA" id="ARBA00022989"/>
    </source>
</evidence>
<evidence type="ECO:0000313" key="16">
    <source>
        <dbReference type="EMBL" id="ROP42784.1"/>
    </source>
</evidence>
<dbReference type="EMBL" id="RJKN01000005">
    <property type="protein sequence ID" value="ROP42784.1"/>
    <property type="molecule type" value="Genomic_DNA"/>
</dbReference>
<evidence type="ECO:0000259" key="15">
    <source>
        <dbReference type="Pfam" id="PF09924"/>
    </source>
</evidence>
<feature type="transmembrane region" description="Helical" evidence="14">
    <location>
        <begin position="237"/>
        <end position="255"/>
    </location>
</feature>
<dbReference type="GO" id="GO:0046677">
    <property type="term" value="P:response to antibiotic"/>
    <property type="evidence" value="ECO:0007669"/>
    <property type="project" value="UniProtKB-KW"/>
</dbReference>
<dbReference type="InterPro" id="IPR022791">
    <property type="entry name" value="L-PG_synthase/AglD"/>
</dbReference>
<evidence type="ECO:0000256" key="11">
    <source>
        <dbReference type="ARBA" id="ARBA00023251"/>
    </source>
</evidence>
<proteinExistence type="inferred from homology"/>
<dbReference type="SUPFAM" id="SSF55729">
    <property type="entry name" value="Acyl-CoA N-acyltransferases (Nat)"/>
    <property type="match status" value="1"/>
</dbReference>
<dbReference type="Pfam" id="PF03706">
    <property type="entry name" value="LPG_synthase_TM"/>
    <property type="match status" value="1"/>
</dbReference>
<dbReference type="InterPro" id="IPR016181">
    <property type="entry name" value="Acyl_CoA_acyltransferase"/>
</dbReference>
<dbReference type="InParanoid" id="A0A3N1HJW6"/>
<comment type="caution">
    <text evidence="16">The sequence shown here is derived from an EMBL/GenBank/DDBJ whole genome shotgun (WGS) entry which is preliminary data.</text>
</comment>
<keyword evidence="17" id="KW-1185">Reference proteome</keyword>
<evidence type="ECO:0000256" key="6">
    <source>
        <dbReference type="ARBA" id="ARBA00022679"/>
    </source>
</evidence>
<evidence type="ECO:0000256" key="13">
    <source>
        <dbReference type="ARBA" id="ARBA00047540"/>
    </source>
</evidence>
<dbReference type="GO" id="GO:0005886">
    <property type="term" value="C:plasma membrane"/>
    <property type="evidence" value="ECO:0007669"/>
    <property type="project" value="UniProtKB-SubCell"/>
</dbReference>
<dbReference type="RefSeq" id="WP_123380175.1">
    <property type="nucleotide sequence ID" value="NZ_RJKN01000005.1"/>
</dbReference>
<dbReference type="EC" id="2.3.2.3" evidence="3"/>
<evidence type="ECO:0000256" key="7">
    <source>
        <dbReference type="ARBA" id="ARBA00022692"/>
    </source>
</evidence>
<evidence type="ECO:0000256" key="1">
    <source>
        <dbReference type="ARBA" id="ARBA00004651"/>
    </source>
</evidence>
<dbReference type="InterPro" id="IPR024320">
    <property type="entry name" value="LPG_synthase_C"/>
</dbReference>
<feature type="transmembrane region" description="Helical" evidence="14">
    <location>
        <begin position="128"/>
        <end position="153"/>
    </location>
</feature>
<feature type="transmembrane region" description="Helical" evidence="14">
    <location>
        <begin position="421"/>
        <end position="438"/>
    </location>
</feature>
<comment type="subcellular location">
    <subcellularLocation>
        <location evidence="1">Cell membrane</location>
        <topology evidence="1">Multi-pass membrane protein</topology>
    </subcellularLocation>
</comment>
<evidence type="ECO:0000256" key="10">
    <source>
        <dbReference type="ARBA" id="ARBA00023136"/>
    </source>
</evidence>
<sequence>MRSSTVRLPGPVRRLLAPLLVGGVLAAALVLLHRTFRSYDWSDLGGDLVALGPGVVLAALLATATSYVAMTGYDALALRYVGHPLPYRRYGLASFVATAFGNNLGASALVGAALRARVYSGWQVPGPAVARVLGFSTVTVALGAAVLAGAGVVHDPGAAGRALRLPPAATLALGVVLLAAVAGFLAWACTGRAVGRGSRRVAPPTPRVALAQVALSTVEWLTMAAALYVLLPADGRMPFLPFAAAFAVATVAGLVSNVPGGLGVFETALVVLVGAQVATPDLAVALVAYRLVYFVLPLLLAAALLVRHEVRTAAARRAEVTPAAPAAAAVPAMRRPSALETTAPPAPAPAPARAAAASAARLPTVLTPSVLALVVAGTGLLVLLRGDLPGARLPDLSGVTTGLGGLAALVLARGLHRRWRAAWVATLALLAGLAVVAATHGDLVLTGVTSGLALLLLPARGVFHRGAGPAGRRAPVRPVAAAVLVGAAVWWLELGGGAVDAPLLAASSSGDTALADRLAVLAGVAGVLLGGRWVLRRRTPAQRAADDAEMARVADLVARSGRCSSQLAFTGDKRFHFAPCGAAFLMYQVEGRSWVVMGDPVGDATAFPGLLGSFLAEVDRHGGRPVFYTVLDDHADLYRAHGLALTKLGEEAVVPLADFSLTGKARTNLRTCRNKSQRLGMSVEVVAAADVGPLVPALREVSDAWLTSRNGKEKGFSLGTFDEEYVRRSPVVVVRQDDRVVAFATLWVGGDGEEVQVDLMRRLPDGPSTVMTYLFVEAILWAKDAGFSAFNLGVAPLSGLGGGDAPSAWERLGHLVWSHGEQLYNFRGLRGFKQGFLPRWRTCYVAAPRGLALPTAMVDVATLVGGGVRGLVRG</sequence>
<feature type="transmembrane region" description="Helical" evidence="14">
    <location>
        <begin position="165"/>
        <end position="187"/>
    </location>
</feature>
<dbReference type="Proteomes" id="UP000276232">
    <property type="component" value="Unassembled WGS sequence"/>
</dbReference>
<keyword evidence="5" id="KW-1003">Cell membrane</keyword>
<organism evidence="16 17">
    <name type="scientific">Pseudokineococcus lusitanus</name>
    <dbReference type="NCBI Taxonomy" id="763993"/>
    <lineage>
        <taxon>Bacteria</taxon>
        <taxon>Bacillati</taxon>
        <taxon>Actinomycetota</taxon>
        <taxon>Actinomycetes</taxon>
        <taxon>Kineosporiales</taxon>
        <taxon>Kineosporiaceae</taxon>
        <taxon>Pseudokineococcus</taxon>
    </lineage>
</organism>
<keyword evidence="11" id="KW-0046">Antibiotic resistance</keyword>
<evidence type="ECO:0000256" key="9">
    <source>
        <dbReference type="ARBA" id="ARBA00023098"/>
    </source>
</evidence>
<keyword evidence="10 14" id="KW-0472">Membrane</keyword>
<evidence type="ECO:0000256" key="5">
    <source>
        <dbReference type="ARBA" id="ARBA00022475"/>
    </source>
</evidence>
<reference evidence="16 17" key="1">
    <citation type="journal article" date="2015" name="Stand. Genomic Sci.">
        <title>Genomic Encyclopedia of Bacterial and Archaeal Type Strains, Phase III: the genomes of soil and plant-associated and newly described type strains.</title>
        <authorList>
            <person name="Whitman W.B."/>
            <person name="Woyke T."/>
            <person name="Klenk H.P."/>
            <person name="Zhou Y."/>
            <person name="Lilburn T.G."/>
            <person name="Beck B.J."/>
            <person name="De Vos P."/>
            <person name="Vandamme P."/>
            <person name="Eisen J.A."/>
            <person name="Garrity G."/>
            <person name="Hugenholtz P."/>
            <person name="Kyrpides N.C."/>
        </authorList>
    </citation>
    <scope>NUCLEOTIDE SEQUENCE [LARGE SCALE GENOMIC DNA]</scope>
    <source>
        <strain evidence="16 17">CECT 7306</strain>
    </source>
</reference>
<feature type="transmembrane region" description="Helical" evidence="14">
    <location>
        <begin position="475"/>
        <end position="494"/>
    </location>
</feature>
<evidence type="ECO:0000256" key="4">
    <source>
        <dbReference type="ARBA" id="ARBA00021546"/>
    </source>
</evidence>
<accession>A0A3N1HJW6</accession>
<evidence type="ECO:0000256" key="12">
    <source>
        <dbReference type="ARBA" id="ARBA00031899"/>
    </source>
</evidence>
<dbReference type="PANTHER" id="PTHR34697:SF2">
    <property type="entry name" value="PHOSPHATIDYLGLYCEROL LYSYLTRANSFERASE"/>
    <property type="match status" value="1"/>
</dbReference>
<dbReference type="Pfam" id="PF09924">
    <property type="entry name" value="LPG_synthase_C"/>
    <property type="match status" value="1"/>
</dbReference>
<evidence type="ECO:0000313" key="17">
    <source>
        <dbReference type="Proteomes" id="UP000276232"/>
    </source>
</evidence>
<feature type="transmembrane region" description="Helical" evidence="14">
    <location>
        <begin position="90"/>
        <end position="116"/>
    </location>
</feature>
<feature type="transmembrane region" description="Helical" evidence="14">
    <location>
        <begin position="396"/>
        <end position="414"/>
    </location>
</feature>
<feature type="transmembrane region" description="Helical" evidence="14">
    <location>
        <begin position="514"/>
        <end position="535"/>
    </location>
</feature>
<name>A0A3N1HJW6_9ACTN</name>
<keyword evidence="9" id="KW-0443">Lipid metabolism</keyword>
<dbReference type="AlphaFoldDB" id="A0A3N1HJW6"/>
<dbReference type="GO" id="GO:0055091">
    <property type="term" value="P:phospholipid homeostasis"/>
    <property type="evidence" value="ECO:0007669"/>
    <property type="project" value="TreeGrafter"/>
</dbReference>
<feature type="transmembrane region" description="Helical" evidence="14">
    <location>
        <begin position="284"/>
        <end position="306"/>
    </location>
</feature>
<evidence type="ECO:0000256" key="3">
    <source>
        <dbReference type="ARBA" id="ARBA00012014"/>
    </source>
</evidence>
<keyword evidence="7 14" id="KW-0812">Transmembrane</keyword>
<dbReference type="NCBIfam" id="NF033480">
    <property type="entry name" value="bifunc_MprF"/>
    <property type="match status" value="1"/>
</dbReference>
<comment type="similarity">
    <text evidence="2">Belongs to the LPG synthase family.</text>
</comment>
<feature type="transmembrane region" description="Helical" evidence="14">
    <location>
        <begin position="48"/>
        <end position="70"/>
    </location>
</feature>
<feature type="transmembrane region" description="Helical" evidence="14">
    <location>
        <begin position="444"/>
        <end position="463"/>
    </location>
</feature>
<protein>
    <recommendedName>
        <fullName evidence="4">Phosphatidylglycerol lysyltransferase</fullName>
        <ecNumber evidence="3">2.3.2.3</ecNumber>
    </recommendedName>
    <alternativeName>
        <fullName evidence="12">Lysylphosphatidylglycerol synthase</fullName>
    </alternativeName>
</protein>
<feature type="domain" description="Phosphatidylglycerol lysyltransferase C-terminal" evidence="15">
    <location>
        <begin position="558"/>
        <end position="846"/>
    </location>
</feature>
<comment type="catalytic activity">
    <reaction evidence="13">
        <text>L-lysyl-tRNA(Lys) + a 1,2-diacyl-sn-glycero-3-phospho-(1'-sn-glycerol) = a 1,2-diacyl-sn-glycero-3-phospho-1'-(3'-O-L-lysyl)-sn-glycerol + tRNA(Lys)</text>
        <dbReference type="Rhea" id="RHEA:10668"/>
        <dbReference type="Rhea" id="RHEA-COMP:9696"/>
        <dbReference type="Rhea" id="RHEA-COMP:9697"/>
        <dbReference type="ChEBI" id="CHEBI:64716"/>
        <dbReference type="ChEBI" id="CHEBI:75792"/>
        <dbReference type="ChEBI" id="CHEBI:78442"/>
        <dbReference type="ChEBI" id="CHEBI:78529"/>
        <dbReference type="EC" id="2.3.2.3"/>
    </reaction>
</comment>
<keyword evidence="8 14" id="KW-1133">Transmembrane helix</keyword>
<dbReference type="GO" id="GO:0050071">
    <property type="term" value="F:phosphatidylglycerol lysyltransferase activity"/>
    <property type="evidence" value="ECO:0007669"/>
    <property type="project" value="UniProtKB-EC"/>
</dbReference>
<evidence type="ECO:0000256" key="2">
    <source>
        <dbReference type="ARBA" id="ARBA00008627"/>
    </source>
</evidence>
<feature type="transmembrane region" description="Helical" evidence="14">
    <location>
        <begin position="15"/>
        <end position="36"/>
    </location>
</feature>
<evidence type="ECO:0000256" key="14">
    <source>
        <dbReference type="SAM" id="Phobius"/>
    </source>
</evidence>
<gene>
    <name evidence="16" type="ORF">EDC03_2069</name>
</gene>
<dbReference type="InterPro" id="IPR051211">
    <property type="entry name" value="PG_lysyltransferase"/>
</dbReference>
<feature type="transmembrane region" description="Helical" evidence="14">
    <location>
        <begin position="365"/>
        <end position="384"/>
    </location>
</feature>